<protein>
    <recommendedName>
        <fullName evidence="3">HicB-like antitoxin of toxin-antitoxin system domain-containing protein</fullName>
    </recommendedName>
</protein>
<evidence type="ECO:0008006" key="3">
    <source>
        <dbReference type="Google" id="ProtNLM"/>
    </source>
</evidence>
<name>A0ABX0XZQ3_9ACTN</name>
<accession>A0ABX0XZQ3</accession>
<dbReference type="EMBL" id="JAATVY010000008">
    <property type="protein sequence ID" value="NJC70825.1"/>
    <property type="molecule type" value="Genomic_DNA"/>
</dbReference>
<evidence type="ECO:0000313" key="2">
    <source>
        <dbReference type="Proteomes" id="UP000722989"/>
    </source>
</evidence>
<reference evidence="1 2" key="1">
    <citation type="submission" date="2020-03" db="EMBL/GenBank/DDBJ databases">
        <title>WGS of the type strain of Planosporangium spp.</title>
        <authorList>
            <person name="Thawai C."/>
        </authorList>
    </citation>
    <scope>NUCLEOTIDE SEQUENCE [LARGE SCALE GENOMIC DNA]</scope>
    <source>
        <strain evidence="1 2">TBRC 5610</strain>
    </source>
</reference>
<sequence length="85" mass="9792">MNQVDIKYVVLYRTPRCWRVSVFEEPPGGIGCGELPGTSPDAAVEIAQRDLLEYLRREWNFTGELAWEQTKPDWWAAEVITNPKP</sequence>
<gene>
    <name evidence="1" type="ORF">HC031_14025</name>
</gene>
<comment type="caution">
    <text evidence="1">The sequence shown here is derived from an EMBL/GenBank/DDBJ whole genome shotgun (WGS) entry which is preliminary data.</text>
</comment>
<evidence type="ECO:0000313" key="1">
    <source>
        <dbReference type="EMBL" id="NJC70825.1"/>
    </source>
</evidence>
<organism evidence="1 2">
    <name type="scientific">Planosporangium thailandense</name>
    <dbReference type="NCBI Taxonomy" id="765197"/>
    <lineage>
        <taxon>Bacteria</taxon>
        <taxon>Bacillati</taxon>
        <taxon>Actinomycetota</taxon>
        <taxon>Actinomycetes</taxon>
        <taxon>Micromonosporales</taxon>
        <taxon>Micromonosporaceae</taxon>
        <taxon>Planosporangium</taxon>
    </lineage>
</organism>
<dbReference type="RefSeq" id="WP_167925726.1">
    <property type="nucleotide sequence ID" value="NZ_JAATVY010000008.1"/>
</dbReference>
<proteinExistence type="predicted"/>
<dbReference type="Proteomes" id="UP000722989">
    <property type="component" value="Unassembled WGS sequence"/>
</dbReference>
<keyword evidence="2" id="KW-1185">Reference proteome</keyword>